<dbReference type="PANTHER" id="PTHR35894">
    <property type="entry name" value="GENERAL SECRETION PATHWAY PROTEIN A-RELATED"/>
    <property type="match status" value="1"/>
</dbReference>
<protein>
    <submittedName>
        <fullName evidence="2">MSHA biogenesis protein MshM</fullName>
    </submittedName>
</protein>
<dbReference type="RefSeq" id="WP_000281360.1">
    <property type="nucleotide sequence ID" value="NC_009457.1"/>
</dbReference>
<feature type="domain" description="ORC1/DEAH AAA+ ATPase" evidence="1">
    <location>
        <begin position="41"/>
        <end position="168"/>
    </location>
</feature>
<dbReference type="Gene3D" id="3.40.50.300">
    <property type="entry name" value="P-loop containing nucleotide triphosphate hydrolases"/>
    <property type="match status" value="1"/>
</dbReference>
<dbReference type="KEGG" id="vcr:VC395_0447"/>
<dbReference type="FunFam" id="3.40.50.300:FF:001664">
    <property type="entry name" value="MSHA biogenesis protein MshM"/>
    <property type="match status" value="1"/>
</dbReference>
<dbReference type="SMR" id="A0A0H3AGL8"/>
<evidence type="ECO:0000259" key="1">
    <source>
        <dbReference type="Pfam" id="PF13401"/>
    </source>
</evidence>
<sequence>MYLSHFGLEQLPFHLTPDTELFLGLAPHFEAIQTLSAAIEMGEGVSKLTGEVGTGKTMVCRMLLTHLGDEVALIYLPNPMLSGEELRQAVAAELQLDVASPVRVVEQIQTRLIELHQQGKRVVALVDEAQALSDEALETLRLFGNLETEQTKLLQIVLIGQPELDVRLAQHHLRQFRQRITFNANLRPLTQAETEVYIESRLQKAQAPYPLFNATLKKAVWRASQGIPRLINQICHKALLLAWHEQSPLVNQHHLFAAIHDTYDSCKPRFKTPILWGWSKP</sequence>
<dbReference type="KEGG" id="vco:VC0395_A2821"/>
<accession>A0A0H3AGL8</accession>
<dbReference type="PATRIC" id="fig|345073.21.peg.434"/>
<dbReference type="EMBL" id="CP000627">
    <property type="protein sequence ID" value="ABQ19528.1"/>
    <property type="molecule type" value="Genomic_DNA"/>
</dbReference>
<name>A0A0H3AGL8_VIBC3</name>
<organism evidence="2 3">
    <name type="scientific">Vibrio cholerae serotype O1 (strain ATCC 39541 / Classical Ogawa 395 / O395)</name>
    <dbReference type="NCBI Taxonomy" id="345073"/>
    <lineage>
        <taxon>Bacteria</taxon>
        <taxon>Pseudomonadati</taxon>
        <taxon>Pseudomonadota</taxon>
        <taxon>Gammaproteobacteria</taxon>
        <taxon>Vibrionales</taxon>
        <taxon>Vibrionaceae</taxon>
        <taxon>Vibrio</taxon>
    </lineage>
</organism>
<dbReference type="Proteomes" id="UP000000249">
    <property type="component" value="Chromosome 1"/>
</dbReference>
<dbReference type="AlphaFoldDB" id="A0A0H3AGL8"/>
<evidence type="ECO:0000313" key="3">
    <source>
        <dbReference type="Proteomes" id="UP000000249"/>
    </source>
</evidence>
<evidence type="ECO:0000313" key="2">
    <source>
        <dbReference type="EMBL" id="ABQ19528.1"/>
    </source>
</evidence>
<gene>
    <name evidence="2" type="primary">mshM</name>
    <name evidence="2" type="ordered locus">VC0395_A2821</name>
</gene>
<dbReference type="GeneID" id="69720836"/>
<proteinExistence type="predicted"/>
<dbReference type="InterPro" id="IPR052026">
    <property type="entry name" value="ExeA_AAA_ATPase_DNA-bind"/>
</dbReference>
<dbReference type="InterPro" id="IPR049945">
    <property type="entry name" value="AAA_22"/>
</dbReference>
<dbReference type="eggNOG" id="COG3267">
    <property type="taxonomic scope" value="Bacteria"/>
</dbReference>
<dbReference type="GO" id="GO:0016887">
    <property type="term" value="F:ATP hydrolysis activity"/>
    <property type="evidence" value="ECO:0007669"/>
    <property type="project" value="InterPro"/>
</dbReference>
<dbReference type="SUPFAM" id="SSF52540">
    <property type="entry name" value="P-loop containing nucleoside triphosphate hydrolases"/>
    <property type="match status" value="1"/>
</dbReference>
<dbReference type="InterPro" id="IPR027417">
    <property type="entry name" value="P-loop_NTPase"/>
</dbReference>
<reference evidence="2 3" key="1">
    <citation type="submission" date="2007-03" db="EMBL/GenBank/DDBJ databases">
        <authorList>
            <person name="Heidelberg J."/>
        </authorList>
    </citation>
    <scope>NUCLEOTIDE SEQUENCE [LARGE SCALE GENOMIC DNA]</scope>
    <source>
        <strain evidence="3">ATCC 39541 / Classical Ogawa 395 / O395</strain>
    </source>
</reference>
<dbReference type="Pfam" id="PF13401">
    <property type="entry name" value="AAA_22"/>
    <property type="match status" value="1"/>
</dbReference>
<dbReference type="OrthoDB" id="9780149at2"/>
<dbReference type="PANTHER" id="PTHR35894:SF7">
    <property type="entry name" value="GENERAL SECRETION PATHWAY PROTEIN A-RELATED"/>
    <property type="match status" value="1"/>
</dbReference>